<feature type="domain" description="N-acetyltransferase" evidence="1">
    <location>
        <begin position="86"/>
        <end position="227"/>
    </location>
</feature>
<evidence type="ECO:0000259" key="1">
    <source>
        <dbReference type="PROSITE" id="PS51186"/>
    </source>
</evidence>
<proteinExistence type="predicted"/>
<dbReference type="EMBL" id="SSHJ02000009">
    <property type="protein sequence ID" value="MFN0257484.1"/>
    <property type="molecule type" value="Genomic_DNA"/>
</dbReference>
<comment type="caution">
    <text evidence="2">The sequence shown here is derived from an EMBL/GenBank/DDBJ whole genome shotgun (WGS) entry which is preliminary data.</text>
</comment>
<dbReference type="SUPFAM" id="SSF55729">
    <property type="entry name" value="Acyl-CoA N-acyltransferases (Nat)"/>
    <property type="match status" value="1"/>
</dbReference>
<protein>
    <submittedName>
        <fullName evidence="2">GNAT family N-acetyltransferase</fullName>
    </submittedName>
</protein>
<organism evidence="2 3">
    <name type="scientific">Pedobacter ureilyticus</name>
    <dbReference type="NCBI Taxonomy" id="1393051"/>
    <lineage>
        <taxon>Bacteria</taxon>
        <taxon>Pseudomonadati</taxon>
        <taxon>Bacteroidota</taxon>
        <taxon>Sphingobacteriia</taxon>
        <taxon>Sphingobacteriales</taxon>
        <taxon>Sphingobacteriaceae</taxon>
        <taxon>Pedobacter</taxon>
    </lineage>
</organism>
<dbReference type="InterPro" id="IPR013653">
    <property type="entry name" value="GCN5-like_dom"/>
</dbReference>
<dbReference type="RefSeq" id="WP_138724566.1">
    <property type="nucleotide sequence ID" value="NZ_SSHJ02000009.1"/>
</dbReference>
<dbReference type="PROSITE" id="PS51186">
    <property type="entry name" value="GNAT"/>
    <property type="match status" value="1"/>
</dbReference>
<dbReference type="Proteomes" id="UP001517247">
    <property type="component" value="Unassembled WGS sequence"/>
</dbReference>
<name>A0ABW9JAA4_9SPHI</name>
<dbReference type="InterPro" id="IPR000182">
    <property type="entry name" value="GNAT_dom"/>
</dbReference>
<reference evidence="2 3" key="1">
    <citation type="submission" date="2024-12" db="EMBL/GenBank/DDBJ databases">
        <authorList>
            <person name="Hu S."/>
        </authorList>
    </citation>
    <scope>NUCLEOTIDE SEQUENCE [LARGE SCALE GENOMIC DNA]</scope>
    <source>
        <strain evidence="2 3">THG-T11</strain>
    </source>
</reference>
<keyword evidence="3" id="KW-1185">Reference proteome</keyword>
<accession>A0ABW9JAA4</accession>
<sequence length="227" mass="25595">MEEEKLDNPTWYALTETHADFAIDFDGAKFYNPTYCPFGGFTNPDIVETAIAQYALLIENFFVVGQKPGYTAKVQLQNELVCNQMLVARPIEIEITNQIVILQTAKQKEDLLALVNLVQPGYFKSKTADLGNYYGIYQNDVLVAVTGERMKMHSFTDVSAVVTHPNYTGKGYAKQLVAQVSNNIFKENKLPFLHVADTNIGAIKLYEKLGFETRRKISFWNFTVNGA</sequence>
<dbReference type="Pfam" id="PF08445">
    <property type="entry name" value="FR47"/>
    <property type="match status" value="1"/>
</dbReference>
<dbReference type="PANTHER" id="PTHR31143:SF2">
    <property type="entry name" value="FR47-LIKE DOMAIN-CONTAINING PROTEIN-RELATED"/>
    <property type="match status" value="1"/>
</dbReference>
<dbReference type="Gene3D" id="3.40.630.30">
    <property type="match status" value="1"/>
</dbReference>
<dbReference type="InterPro" id="IPR016181">
    <property type="entry name" value="Acyl_CoA_acyltransferase"/>
</dbReference>
<dbReference type="InterPro" id="IPR027365">
    <property type="entry name" value="GNAT_acetyltra_YdfB-like"/>
</dbReference>
<dbReference type="PANTHER" id="PTHR31143">
    <property type="match status" value="1"/>
</dbReference>
<gene>
    <name evidence="2" type="ORF">E6A44_017990</name>
</gene>
<evidence type="ECO:0000313" key="2">
    <source>
        <dbReference type="EMBL" id="MFN0257484.1"/>
    </source>
</evidence>
<evidence type="ECO:0000313" key="3">
    <source>
        <dbReference type="Proteomes" id="UP001517247"/>
    </source>
</evidence>